<evidence type="ECO:0000256" key="1">
    <source>
        <dbReference type="ARBA" id="ARBA00004571"/>
    </source>
</evidence>
<dbReference type="Pfam" id="PF07715">
    <property type="entry name" value="Plug"/>
    <property type="match status" value="1"/>
</dbReference>
<dbReference type="EMBL" id="CP119311">
    <property type="protein sequence ID" value="WEK33515.1"/>
    <property type="molecule type" value="Genomic_DNA"/>
</dbReference>
<reference evidence="11" key="1">
    <citation type="submission" date="2023-03" db="EMBL/GenBank/DDBJ databases">
        <title>Andean soil-derived lignocellulolytic bacterial consortium as a source of novel taxa and putative plastic-active enzymes.</title>
        <authorList>
            <person name="Diaz-Garcia L."/>
            <person name="Chuvochina M."/>
            <person name="Feuerriegel G."/>
            <person name="Bunk B."/>
            <person name="Sproer C."/>
            <person name="Streit W.R."/>
            <person name="Rodriguez L.M."/>
            <person name="Overmann J."/>
            <person name="Jimenez D.J."/>
        </authorList>
    </citation>
    <scope>NUCLEOTIDE SEQUENCE</scope>
    <source>
        <strain evidence="11">MAG 7</strain>
    </source>
</reference>
<organism evidence="11 12">
    <name type="scientific">Candidatus Pseudobacter hemicellulosilyticus</name>
    <dbReference type="NCBI Taxonomy" id="3121375"/>
    <lineage>
        <taxon>Bacteria</taxon>
        <taxon>Pseudomonadati</taxon>
        <taxon>Bacteroidota</taxon>
        <taxon>Chitinophagia</taxon>
        <taxon>Chitinophagales</taxon>
        <taxon>Chitinophagaceae</taxon>
        <taxon>Pseudobacter</taxon>
    </lineage>
</organism>
<evidence type="ECO:0000259" key="10">
    <source>
        <dbReference type="Pfam" id="PF14905"/>
    </source>
</evidence>
<dbReference type="AlphaFoldDB" id="A0AAJ6BDC6"/>
<dbReference type="InterPro" id="IPR008969">
    <property type="entry name" value="CarboxyPept-like_regulatory"/>
</dbReference>
<evidence type="ECO:0000256" key="8">
    <source>
        <dbReference type="SAM" id="SignalP"/>
    </source>
</evidence>
<dbReference type="InterPro" id="IPR041700">
    <property type="entry name" value="OMP_b-brl_3"/>
</dbReference>
<name>A0AAJ6BDC6_9BACT</name>
<keyword evidence="6" id="KW-0472">Membrane</keyword>
<keyword evidence="7" id="KW-0998">Cell outer membrane</keyword>
<keyword evidence="2" id="KW-0813">Transport</keyword>
<keyword evidence="5 8" id="KW-0732">Signal</keyword>
<dbReference type="Proteomes" id="UP001220610">
    <property type="component" value="Chromosome"/>
</dbReference>
<dbReference type="GO" id="GO:0009279">
    <property type="term" value="C:cell outer membrane"/>
    <property type="evidence" value="ECO:0007669"/>
    <property type="project" value="UniProtKB-SubCell"/>
</dbReference>
<evidence type="ECO:0000313" key="12">
    <source>
        <dbReference type="Proteomes" id="UP001220610"/>
    </source>
</evidence>
<evidence type="ECO:0000256" key="5">
    <source>
        <dbReference type="ARBA" id="ARBA00022729"/>
    </source>
</evidence>
<feature type="signal peptide" evidence="8">
    <location>
        <begin position="1"/>
        <end position="21"/>
    </location>
</feature>
<evidence type="ECO:0000256" key="2">
    <source>
        <dbReference type="ARBA" id="ARBA00022448"/>
    </source>
</evidence>
<dbReference type="InterPro" id="IPR012910">
    <property type="entry name" value="Plug_dom"/>
</dbReference>
<dbReference type="Pfam" id="PF14905">
    <property type="entry name" value="OMP_b-brl_3"/>
    <property type="match status" value="1"/>
</dbReference>
<evidence type="ECO:0000259" key="9">
    <source>
        <dbReference type="Pfam" id="PF07715"/>
    </source>
</evidence>
<accession>A0AAJ6BDC6</accession>
<evidence type="ECO:0000256" key="3">
    <source>
        <dbReference type="ARBA" id="ARBA00022452"/>
    </source>
</evidence>
<dbReference type="PANTHER" id="PTHR30069">
    <property type="entry name" value="TONB-DEPENDENT OUTER MEMBRANE RECEPTOR"/>
    <property type="match status" value="1"/>
</dbReference>
<evidence type="ECO:0000313" key="11">
    <source>
        <dbReference type="EMBL" id="WEK33515.1"/>
    </source>
</evidence>
<dbReference type="GO" id="GO:0044718">
    <property type="term" value="P:siderophore transmembrane transport"/>
    <property type="evidence" value="ECO:0007669"/>
    <property type="project" value="TreeGrafter"/>
</dbReference>
<keyword evidence="11" id="KW-0675">Receptor</keyword>
<evidence type="ECO:0000256" key="4">
    <source>
        <dbReference type="ARBA" id="ARBA00022692"/>
    </source>
</evidence>
<evidence type="ECO:0000256" key="7">
    <source>
        <dbReference type="ARBA" id="ARBA00023237"/>
    </source>
</evidence>
<dbReference type="Gene3D" id="2.170.130.10">
    <property type="entry name" value="TonB-dependent receptor, plug domain"/>
    <property type="match status" value="1"/>
</dbReference>
<dbReference type="Pfam" id="PF13620">
    <property type="entry name" value="CarboxypepD_reg"/>
    <property type="match status" value="1"/>
</dbReference>
<feature type="domain" description="Outer membrane protein beta-barrel" evidence="10">
    <location>
        <begin position="379"/>
        <end position="785"/>
    </location>
</feature>
<protein>
    <submittedName>
        <fullName evidence="11">TonB-dependent receptor</fullName>
    </submittedName>
</protein>
<keyword evidence="3" id="KW-1134">Transmembrane beta strand</keyword>
<feature type="chain" id="PRO_5042599470" evidence="8">
    <location>
        <begin position="22"/>
        <end position="811"/>
    </location>
</feature>
<dbReference type="Gene3D" id="2.40.170.20">
    <property type="entry name" value="TonB-dependent receptor, beta-barrel domain"/>
    <property type="match status" value="1"/>
</dbReference>
<evidence type="ECO:0000256" key="6">
    <source>
        <dbReference type="ARBA" id="ARBA00023136"/>
    </source>
</evidence>
<gene>
    <name evidence="11" type="ORF">P0Y53_13570</name>
</gene>
<dbReference type="InterPro" id="IPR039426">
    <property type="entry name" value="TonB-dep_rcpt-like"/>
</dbReference>
<dbReference type="InterPro" id="IPR036942">
    <property type="entry name" value="Beta-barrel_TonB_sf"/>
</dbReference>
<dbReference type="SUPFAM" id="SSF56935">
    <property type="entry name" value="Porins"/>
    <property type="match status" value="1"/>
</dbReference>
<keyword evidence="4" id="KW-0812">Transmembrane</keyword>
<feature type="domain" description="TonB-dependent receptor plug" evidence="9">
    <location>
        <begin position="146"/>
        <end position="226"/>
    </location>
</feature>
<proteinExistence type="predicted"/>
<dbReference type="GO" id="GO:0015344">
    <property type="term" value="F:siderophore uptake transmembrane transporter activity"/>
    <property type="evidence" value="ECO:0007669"/>
    <property type="project" value="TreeGrafter"/>
</dbReference>
<dbReference type="SUPFAM" id="SSF49464">
    <property type="entry name" value="Carboxypeptidase regulatory domain-like"/>
    <property type="match status" value="1"/>
</dbReference>
<dbReference type="InterPro" id="IPR037066">
    <property type="entry name" value="Plug_dom_sf"/>
</dbReference>
<sequence length="811" mass="89788">MELRRMVCLLLIIAGWTGNIAAQQANTSFVVTGIIRDSISARSIAYATISILDSASNTIASTYSLENGSFKTALPRTGTYHFEISSVGFSTITLTRTIHRFPADLGILLLQPGEEQLQAVSVTARRRLVQQKPGMLVYNAEMDITNKGGTAADVLRKAPILSVDAQGNVSMRGSSNLKILINGKYSGQMARSAADALNMMPADMIKSIEIITTPSARYDAEGAAGVINIITRKGNSDLSGTLEASASNLEQVFNPRLSYSNEKWHIHFAGHLHRLRQRSANSIDRTTLINGAATNRLRQNIERDNAAPHGSADLAIDYTLNASSELSLGVNAWMGNWPHDSRTSAILRLPNDQVAEQYFQDIDNRNNYLGADINLGYTKRFKKTAQQLTLLVQGSPSRDLSDYDARQTSTGKELLYREINNSHTRNREWTAQADYTHPLNTKGSVLLETGGKLIFRNVGNRYDVSASDPADVNQLNPQADRSDHFKYSQDVMAGYAMLRLNLPDNWFFEGGSRLEATAIKGNMLVSGTAFNNHFLNLVPTATLSKKLGEGHTLTISYTKRLTRPYIWDLNPNADASDPKNIESGNPELQPEISHQAELAYGLNSGRSFFLNTALFWKQTDNAIIEFMETNAEGVSLTSKQNLAGNKQFGLNSSATANLSEKWTANGNLNIDYFDYSSTALTIFRSGWGATMNLNSTYKLPRRFSVQAFGEYTTRQVTLLGTLGRRYYYSFAGKKEISGSRMTITLAAVNLFSPYVEQTDDKLRPAFISSVANRYYNRAVKLTLSWEFGSSRKQQKERKKIDNSDINVQGKG</sequence>
<dbReference type="PANTHER" id="PTHR30069:SF29">
    <property type="entry name" value="HEMOGLOBIN AND HEMOGLOBIN-HAPTOGLOBIN-BINDING PROTEIN 1-RELATED"/>
    <property type="match status" value="1"/>
</dbReference>
<comment type="subcellular location">
    <subcellularLocation>
        <location evidence="1">Cell outer membrane</location>
        <topology evidence="1">Multi-pass membrane protein</topology>
    </subcellularLocation>
</comment>